<evidence type="ECO:0000256" key="2">
    <source>
        <dbReference type="PROSITE-ProRule" id="PRU00169"/>
    </source>
</evidence>
<dbReference type="PROSITE" id="PS50110">
    <property type="entry name" value="RESPONSE_REGULATORY"/>
    <property type="match status" value="1"/>
</dbReference>
<feature type="modified residue" description="4-aspartylphosphate" evidence="2">
    <location>
        <position position="62"/>
    </location>
</feature>
<name>A0A1H8ZPB0_9FLAO</name>
<dbReference type="InterPro" id="IPR001789">
    <property type="entry name" value="Sig_transdc_resp-reg_receiver"/>
</dbReference>
<dbReference type="GO" id="GO:0003677">
    <property type="term" value="F:DNA binding"/>
    <property type="evidence" value="ECO:0007669"/>
    <property type="project" value="UniProtKB-KW"/>
</dbReference>
<dbReference type="SUPFAM" id="SSF46894">
    <property type="entry name" value="C-terminal effector domain of the bipartite response regulators"/>
    <property type="match status" value="1"/>
</dbReference>
<organism evidence="4 5">
    <name type="scientific">Flavobacterium urocaniciphilum</name>
    <dbReference type="NCBI Taxonomy" id="1299341"/>
    <lineage>
        <taxon>Bacteria</taxon>
        <taxon>Pseudomonadati</taxon>
        <taxon>Bacteroidota</taxon>
        <taxon>Flavobacteriia</taxon>
        <taxon>Flavobacteriales</taxon>
        <taxon>Flavobacteriaceae</taxon>
        <taxon>Flavobacterium</taxon>
    </lineage>
</organism>
<dbReference type="InterPro" id="IPR039420">
    <property type="entry name" value="WalR-like"/>
</dbReference>
<dbReference type="OrthoDB" id="651456at2"/>
<keyword evidence="2" id="KW-0597">Phosphoprotein</keyword>
<dbReference type="AlphaFoldDB" id="A0A1H8ZPB0"/>
<evidence type="ECO:0000259" key="3">
    <source>
        <dbReference type="PROSITE" id="PS50110"/>
    </source>
</evidence>
<gene>
    <name evidence="4" type="ORF">SAMN05444005_101826</name>
</gene>
<reference evidence="4 5" key="1">
    <citation type="submission" date="2016-10" db="EMBL/GenBank/DDBJ databases">
        <authorList>
            <person name="de Groot N.N."/>
        </authorList>
    </citation>
    <scope>NUCLEOTIDE SEQUENCE [LARGE SCALE GENOMIC DNA]</scope>
    <source>
        <strain evidence="4 5">DSM 27078</strain>
    </source>
</reference>
<dbReference type="EMBL" id="FOEI01000001">
    <property type="protein sequence ID" value="SEP66280.1"/>
    <property type="molecule type" value="Genomic_DNA"/>
</dbReference>
<dbReference type="Proteomes" id="UP000198648">
    <property type="component" value="Unassembled WGS sequence"/>
</dbReference>
<keyword evidence="1" id="KW-0238">DNA-binding</keyword>
<dbReference type="InterPro" id="IPR000792">
    <property type="entry name" value="Tscrpt_reg_LuxR_C"/>
</dbReference>
<dbReference type="PANTHER" id="PTHR43214">
    <property type="entry name" value="TWO-COMPONENT RESPONSE REGULATOR"/>
    <property type="match status" value="1"/>
</dbReference>
<dbReference type="Gene3D" id="1.10.10.10">
    <property type="entry name" value="Winged helix-like DNA-binding domain superfamily/Winged helix DNA-binding domain"/>
    <property type="match status" value="1"/>
</dbReference>
<dbReference type="RefSeq" id="WP_091465468.1">
    <property type="nucleotide sequence ID" value="NZ_FOEI01000001.1"/>
</dbReference>
<dbReference type="InterPro" id="IPR016032">
    <property type="entry name" value="Sig_transdc_resp-reg_C-effctor"/>
</dbReference>
<feature type="domain" description="Response regulatory" evidence="3">
    <location>
        <begin position="8"/>
        <end position="134"/>
    </location>
</feature>
<evidence type="ECO:0000313" key="4">
    <source>
        <dbReference type="EMBL" id="SEP66280.1"/>
    </source>
</evidence>
<dbReference type="InterPro" id="IPR036388">
    <property type="entry name" value="WH-like_DNA-bd_sf"/>
</dbReference>
<dbReference type="Gene3D" id="3.40.50.2300">
    <property type="match status" value="1"/>
</dbReference>
<keyword evidence="5" id="KW-1185">Reference proteome</keyword>
<accession>A0A1H8ZPB0</accession>
<dbReference type="Pfam" id="PF00072">
    <property type="entry name" value="Response_reg"/>
    <property type="match status" value="1"/>
</dbReference>
<evidence type="ECO:0000256" key="1">
    <source>
        <dbReference type="ARBA" id="ARBA00023125"/>
    </source>
</evidence>
<proteinExistence type="predicted"/>
<sequence length="223" mass="25936">MILNLKYNILIIDDHPLIIEGYKLLLDYCEFDFEKSVITVNNSKEAFDILDNNPLFNLVLIDYSIQIYKEKNIYSGIDLAKIVLNKIPYAKIVFITSSIETFILFEIKSKINPQGIIIKSDLSSDELISAFQLIINGNQFFSKNVLTQLNKIYYDNKNIFFDYKNREIIKLLSMGLSNKSISYKLGISISSIEKRKRKIKEYLNLNNSTDHDMLVKIKELKLL</sequence>
<dbReference type="PANTHER" id="PTHR43214:SF43">
    <property type="entry name" value="TWO-COMPONENT RESPONSE REGULATOR"/>
    <property type="match status" value="1"/>
</dbReference>
<dbReference type="SUPFAM" id="SSF52172">
    <property type="entry name" value="CheY-like"/>
    <property type="match status" value="1"/>
</dbReference>
<dbReference type="GO" id="GO:0000160">
    <property type="term" value="P:phosphorelay signal transduction system"/>
    <property type="evidence" value="ECO:0007669"/>
    <property type="project" value="InterPro"/>
</dbReference>
<protein>
    <submittedName>
        <fullName evidence="4">Two component transcriptional regulator, LuxR family</fullName>
    </submittedName>
</protein>
<dbReference type="SMART" id="SM00448">
    <property type="entry name" value="REC"/>
    <property type="match status" value="1"/>
</dbReference>
<dbReference type="STRING" id="1299341.SAMN05444005_101826"/>
<dbReference type="GO" id="GO:0006355">
    <property type="term" value="P:regulation of DNA-templated transcription"/>
    <property type="evidence" value="ECO:0007669"/>
    <property type="project" value="InterPro"/>
</dbReference>
<dbReference type="InterPro" id="IPR011006">
    <property type="entry name" value="CheY-like_superfamily"/>
</dbReference>
<dbReference type="Pfam" id="PF00196">
    <property type="entry name" value="GerE"/>
    <property type="match status" value="1"/>
</dbReference>
<evidence type="ECO:0000313" key="5">
    <source>
        <dbReference type="Proteomes" id="UP000198648"/>
    </source>
</evidence>